<name>A0ACC0B7W7_CATRO</name>
<dbReference type="EMBL" id="CM044704">
    <property type="protein sequence ID" value="KAI5668724.1"/>
    <property type="molecule type" value="Genomic_DNA"/>
</dbReference>
<sequence length="182" mass="20755">MEEEDKGRKGVVFKVNEKEQASSSNNEDENDENQVMALVVQKFKKFYKKCSTKEGRNLNSRKDDKVPHSSRLAIEKEKGAFEAIKKKKKGKGLIGAWDQDSSESEGEEKTNMCFIALESDVKSSPYNFSNSIDNDDPNSVPIEIYDRTKICGKVLSLEKCTIAYDYLKKKVRDLTMCIEKFT</sequence>
<evidence type="ECO:0000313" key="1">
    <source>
        <dbReference type="EMBL" id="KAI5668724.1"/>
    </source>
</evidence>
<dbReference type="Proteomes" id="UP001060085">
    <property type="component" value="Linkage Group LG04"/>
</dbReference>
<proteinExistence type="predicted"/>
<evidence type="ECO:0000313" key="2">
    <source>
        <dbReference type="Proteomes" id="UP001060085"/>
    </source>
</evidence>
<accession>A0ACC0B7W7</accession>
<reference evidence="2" key="1">
    <citation type="journal article" date="2023" name="Nat. Plants">
        <title>Single-cell RNA sequencing provides a high-resolution roadmap for understanding the multicellular compartmentation of specialized metabolism.</title>
        <authorList>
            <person name="Sun S."/>
            <person name="Shen X."/>
            <person name="Li Y."/>
            <person name="Li Y."/>
            <person name="Wang S."/>
            <person name="Li R."/>
            <person name="Zhang H."/>
            <person name="Shen G."/>
            <person name="Guo B."/>
            <person name="Wei J."/>
            <person name="Xu J."/>
            <person name="St-Pierre B."/>
            <person name="Chen S."/>
            <person name="Sun C."/>
        </authorList>
    </citation>
    <scope>NUCLEOTIDE SEQUENCE [LARGE SCALE GENOMIC DNA]</scope>
</reference>
<organism evidence="1 2">
    <name type="scientific">Catharanthus roseus</name>
    <name type="common">Madagascar periwinkle</name>
    <name type="synonym">Vinca rosea</name>
    <dbReference type="NCBI Taxonomy" id="4058"/>
    <lineage>
        <taxon>Eukaryota</taxon>
        <taxon>Viridiplantae</taxon>
        <taxon>Streptophyta</taxon>
        <taxon>Embryophyta</taxon>
        <taxon>Tracheophyta</taxon>
        <taxon>Spermatophyta</taxon>
        <taxon>Magnoliopsida</taxon>
        <taxon>eudicotyledons</taxon>
        <taxon>Gunneridae</taxon>
        <taxon>Pentapetalae</taxon>
        <taxon>asterids</taxon>
        <taxon>lamiids</taxon>
        <taxon>Gentianales</taxon>
        <taxon>Apocynaceae</taxon>
        <taxon>Rauvolfioideae</taxon>
        <taxon>Vinceae</taxon>
        <taxon>Catharanthinae</taxon>
        <taxon>Catharanthus</taxon>
    </lineage>
</organism>
<comment type="caution">
    <text evidence="1">The sequence shown here is derived from an EMBL/GenBank/DDBJ whole genome shotgun (WGS) entry which is preliminary data.</text>
</comment>
<protein>
    <submittedName>
        <fullName evidence="1">Uncharacterized protein</fullName>
    </submittedName>
</protein>
<gene>
    <name evidence="1" type="ORF">M9H77_18577</name>
</gene>
<keyword evidence="2" id="KW-1185">Reference proteome</keyword>